<accession>A0A835M5S1</accession>
<protein>
    <submittedName>
        <fullName evidence="1">Uncharacterized protein</fullName>
    </submittedName>
</protein>
<gene>
    <name evidence="1" type="ORF">IFM89_036398</name>
</gene>
<sequence length="88" mass="9775">MDKAPLASAFDVSVVDAPPKSTNEPTTSVKQRELDYINRVREHKQRIIDHVLATLAKVLEKQGNEGHQVQSPPVQNEVVVTYSSTIHS</sequence>
<dbReference type="Proteomes" id="UP000631114">
    <property type="component" value="Unassembled WGS sequence"/>
</dbReference>
<comment type="caution">
    <text evidence="1">The sequence shown here is derived from an EMBL/GenBank/DDBJ whole genome shotgun (WGS) entry which is preliminary data.</text>
</comment>
<evidence type="ECO:0000313" key="1">
    <source>
        <dbReference type="EMBL" id="KAF9617437.1"/>
    </source>
</evidence>
<evidence type="ECO:0000313" key="2">
    <source>
        <dbReference type="Proteomes" id="UP000631114"/>
    </source>
</evidence>
<dbReference type="AlphaFoldDB" id="A0A835M5S1"/>
<keyword evidence="2" id="KW-1185">Reference proteome</keyword>
<reference evidence="1 2" key="1">
    <citation type="submission" date="2020-10" db="EMBL/GenBank/DDBJ databases">
        <title>The Coptis chinensis genome and diversification of protoberbering-type alkaloids.</title>
        <authorList>
            <person name="Wang B."/>
            <person name="Shu S."/>
            <person name="Song C."/>
            <person name="Liu Y."/>
        </authorList>
    </citation>
    <scope>NUCLEOTIDE SEQUENCE [LARGE SCALE GENOMIC DNA]</scope>
    <source>
        <strain evidence="1">HL-2020</strain>
        <tissue evidence="1">Leaf</tissue>
    </source>
</reference>
<dbReference type="EMBL" id="JADFTS010000003">
    <property type="protein sequence ID" value="KAF9617437.1"/>
    <property type="molecule type" value="Genomic_DNA"/>
</dbReference>
<organism evidence="1 2">
    <name type="scientific">Coptis chinensis</name>
    <dbReference type="NCBI Taxonomy" id="261450"/>
    <lineage>
        <taxon>Eukaryota</taxon>
        <taxon>Viridiplantae</taxon>
        <taxon>Streptophyta</taxon>
        <taxon>Embryophyta</taxon>
        <taxon>Tracheophyta</taxon>
        <taxon>Spermatophyta</taxon>
        <taxon>Magnoliopsida</taxon>
        <taxon>Ranunculales</taxon>
        <taxon>Ranunculaceae</taxon>
        <taxon>Coptidoideae</taxon>
        <taxon>Coptis</taxon>
    </lineage>
</organism>
<proteinExistence type="predicted"/>
<name>A0A835M5S1_9MAGN</name>